<protein>
    <submittedName>
        <fullName evidence="1">Uncharacterized protein</fullName>
    </submittedName>
</protein>
<accession>A0A438D8E8</accession>
<evidence type="ECO:0000313" key="1">
    <source>
        <dbReference type="EMBL" id="RVW31722.1"/>
    </source>
</evidence>
<proteinExistence type="predicted"/>
<evidence type="ECO:0000313" key="2">
    <source>
        <dbReference type="Proteomes" id="UP000288805"/>
    </source>
</evidence>
<organism evidence="1 2">
    <name type="scientific">Vitis vinifera</name>
    <name type="common">Grape</name>
    <dbReference type="NCBI Taxonomy" id="29760"/>
    <lineage>
        <taxon>Eukaryota</taxon>
        <taxon>Viridiplantae</taxon>
        <taxon>Streptophyta</taxon>
        <taxon>Embryophyta</taxon>
        <taxon>Tracheophyta</taxon>
        <taxon>Spermatophyta</taxon>
        <taxon>Magnoliopsida</taxon>
        <taxon>eudicotyledons</taxon>
        <taxon>Gunneridae</taxon>
        <taxon>Pentapetalae</taxon>
        <taxon>rosids</taxon>
        <taxon>Vitales</taxon>
        <taxon>Vitaceae</taxon>
        <taxon>Viteae</taxon>
        <taxon>Vitis</taxon>
    </lineage>
</organism>
<comment type="caution">
    <text evidence="1">The sequence shown here is derived from an EMBL/GenBank/DDBJ whole genome shotgun (WGS) entry which is preliminary data.</text>
</comment>
<gene>
    <name evidence="1" type="ORF">CK203_095296</name>
</gene>
<name>A0A438D8E8_VITVI</name>
<dbReference type="EMBL" id="QGNW01001744">
    <property type="protein sequence ID" value="RVW31722.1"/>
    <property type="molecule type" value="Genomic_DNA"/>
</dbReference>
<dbReference type="Proteomes" id="UP000288805">
    <property type="component" value="Unassembled WGS sequence"/>
</dbReference>
<reference evidence="1 2" key="1">
    <citation type="journal article" date="2018" name="PLoS Genet.">
        <title>Population sequencing reveals clonal diversity and ancestral inbreeding in the grapevine cultivar Chardonnay.</title>
        <authorList>
            <person name="Roach M.J."/>
            <person name="Johnson D.L."/>
            <person name="Bohlmann J."/>
            <person name="van Vuuren H.J."/>
            <person name="Jones S.J."/>
            <person name="Pretorius I.S."/>
            <person name="Schmidt S.A."/>
            <person name="Borneman A.R."/>
        </authorList>
    </citation>
    <scope>NUCLEOTIDE SEQUENCE [LARGE SCALE GENOMIC DNA]</scope>
    <source>
        <strain evidence="2">cv. Chardonnay</strain>
        <tissue evidence="1">Leaf</tissue>
    </source>
</reference>
<dbReference type="AlphaFoldDB" id="A0A438D8E8"/>
<sequence>MTVKVVRSSGVKRNLKWASLVDKGTTGNVGLWGLGPGSMAPLKEWKKGDVGGVGLN</sequence>